<evidence type="ECO:0008006" key="4">
    <source>
        <dbReference type="Google" id="ProtNLM"/>
    </source>
</evidence>
<protein>
    <recommendedName>
        <fullName evidence="4">Lipoprotein</fullName>
    </recommendedName>
</protein>
<comment type="caution">
    <text evidence="2">The sequence shown here is derived from an EMBL/GenBank/DDBJ whole genome shotgun (WGS) entry which is preliminary data.</text>
</comment>
<dbReference type="InterPro" id="IPR021747">
    <property type="entry name" value="DUF3313"/>
</dbReference>
<evidence type="ECO:0000313" key="3">
    <source>
        <dbReference type="Proteomes" id="UP000004931"/>
    </source>
</evidence>
<dbReference type="AlphaFoldDB" id="A0YG64"/>
<evidence type="ECO:0000313" key="2">
    <source>
        <dbReference type="EMBL" id="EAW30090.1"/>
    </source>
</evidence>
<gene>
    <name evidence="2" type="ORF">GP2143_10972</name>
</gene>
<feature type="chain" id="PRO_5002630727" description="Lipoprotein" evidence="1">
    <location>
        <begin position="21"/>
        <end position="218"/>
    </location>
</feature>
<evidence type="ECO:0000256" key="1">
    <source>
        <dbReference type="SAM" id="SignalP"/>
    </source>
</evidence>
<dbReference type="STRING" id="247633.GP2143_10972"/>
<dbReference type="Proteomes" id="UP000004931">
    <property type="component" value="Unassembled WGS sequence"/>
</dbReference>
<name>A0YG64_9GAMM</name>
<sequence>MKSLNLIPSVLVILTLTACAHQVPEPGPLNDQGLTTYSHRAFEELAIQQPIDFSQYKKVKFDPVTVAYDDAKRRDVLNRGDDAFQFDDRELAVFNRQFLKGFSTAWQKQFGWEVTDAAGSDVILVKAAIVDLYLYGSIKNNEPLPGTTITDESSKMVIEVTLLDSQSGKVLLDSRGKKTTGWRGQITRTSSVSYWNDAYQAFLQWASLLGNQIAYAAE</sequence>
<keyword evidence="3" id="KW-1185">Reference proteome</keyword>
<feature type="signal peptide" evidence="1">
    <location>
        <begin position="1"/>
        <end position="20"/>
    </location>
</feature>
<keyword evidence="1" id="KW-0732">Signal</keyword>
<reference evidence="2 3" key="1">
    <citation type="journal article" date="2010" name="J. Bacteriol.">
        <title>Genome sequence of the oligotrophic marine Gammaproteobacterium HTCC2143, isolated from the Oregon Coast.</title>
        <authorList>
            <person name="Oh H.M."/>
            <person name="Kang I."/>
            <person name="Ferriera S."/>
            <person name="Giovannoni S.J."/>
            <person name="Cho J.C."/>
        </authorList>
    </citation>
    <scope>NUCLEOTIDE SEQUENCE [LARGE SCALE GENOMIC DNA]</scope>
    <source>
        <strain evidence="2 3">HTCC2143</strain>
    </source>
</reference>
<proteinExistence type="predicted"/>
<dbReference type="OrthoDB" id="5735157at2"/>
<accession>A0YG64</accession>
<organism evidence="2 3">
    <name type="scientific">marine gamma proteobacterium HTCC2143</name>
    <dbReference type="NCBI Taxonomy" id="247633"/>
    <lineage>
        <taxon>Bacteria</taxon>
        <taxon>Pseudomonadati</taxon>
        <taxon>Pseudomonadota</taxon>
        <taxon>Gammaproteobacteria</taxon>
        <taxon>Cellvibrionales</taxon>
        <taxon>Spongiibacteraceae</taxon>
        <taxon>BD1-7 clade</taxon>
    </lineage>
</organism>
<dbReference type="Pfam" id="PF11769">
    <property type="entry name" value="DUF3313"/>
    <property type="match status" value="1"/>
</dbReference>
<dbReference type="PROSITE" id="PS51257">
    <property type="entry name" value="PROKAR_LIPOPROTEIN"/>
    <property type="match status" value="1"/>
</dbReference>
<dbReference type="EMBL" id="AAVT01000010">
    <property type="protein sequence ID" value="EAW30090.1"/>
    <property type="molecule type" value="Genomic_DNA"/>
</dbReference>